<name>A0A0B6ZWX0_9EUPU</name>
<dbReference type="AlphaFoldDB" id="A0A0B6ZWX0"/>
<gene>
    <name evidence="1" type="primary">ORF82007</name>
</gene>
<proteinExistence type="predicted"/>
<sequence length="71" mass="8051">TLGNNTVAVGRQKKEETGELVKERENYWNLIEEVAPSYTWGKTTDNRNMINDVVDIDAFTCPCFSDVTPLL</sequence>
<protein>
    <submittedName>
        <fullName evidence="1">Uncharacterized protein</fullName>
    </submittedName>
</protein>
<feature type="non-terminal residue" evidence="1">
    <location>
        <position position="71"/>
    </location>
</feature>
<dbReference type="EMBL" id="HACG01025476">
    <property type="protein sequence ID" value="CEK72341.1"/>
    <property type="molecule type" value="Transcribed_RNA"/>
</dbReference>
<accession>A0A0B6ZWX0</accession>
<feature type="non-terminal residue" evidence="1">
    <location>
        <position position="1"/>
    </location>
</feature>
<organism evidence="1">
    <name type="scientific">Arion vulgaris</name>
    <dbReference type="NCBI Taxonomy" id="1028688"/>
    <lineage>
        <taxon>Eukaryota</taxon>
        <taxon>Metazoa</taxon>
        <taxon>Spiralia</taxon>
        <taxon>Lophotrochozoa</taxon>
        <taxon>Mollusca</taxon>
        <taxon>Gastropoda</taxon>
        <taxon>Heterobranchia</taxon>
        <taxon>Euthyneura</taxon>
        <taxon>Panpulmonata</taxon>
        <taxon>Eupulmonata</taxon>
        <taxon>Stylommatophora</taxon>
        <taxon>Helicina</taxon>
        <taxon>Arionoidea</taxon>
        <taxon>Arionidae</taxon>
        <taxon>Arion</taxon>
    </lineage>
</organism>
<reference evidence="1" key="1">
    <citation type="submission" date="2014-12" db="EMBL/GenBank/DDBJ databases">
        <title>Insight into the proteome of Arion vulgaris.</title>
        <authorList>
            <person name="Aradska J."/>
            <person name="Bulat T."/>
            <person name="Smidak R."/>
            <person name="Sarate P."/>
            <person name="Gangsoo J."/>
            <person name="Sialana F."/>
            <person name="Bilban M."/>
            <person name="Lubec G."/>
        </authorList>
    </citation>
    <scope>NUCLEOTIDE SEQUENCE</scope>
    <source>
        <tissue evidence="1">Skin</tissue>
    </source>
</reference>
<evidence type="ECO:0000313" key="1">
    <source>
        <dbReference type="EMBL" id="CEK72341.1"/>
    </source>
</evidence>